<reference evidence="2" key="1">
    <citation type="submission" date="2018-05" db="EMBL/GenBank/DDBJ databases">
        <title>Draft genome of Mucuna pruriens seed.</title>
        <authorList>
            <person name="Nnadi N.E."/>
            <person name="Vos R."/>
            <person name="Hasami M.H."/>
            <person name="Devisetty U.K."/>
            <person name="Aguiy J.C."/>
        </authorList>
    </citation>
    <scope>NUCLEOTIDE SEQUENCE [LARGE SCALE GENOMIC DNA]</scope>
    <source>
        <strain evidence="2">JCA_2017</strain>
    </source>
</reference>
<gene>
    <name evidence="2" type="ORF">CR513_54388</name>
</gene>
<comment type="caution">
    <text evidence="2">The sequence shown here is derived from an EMBL/GenBank/DDBJ whole genome shotgun (WGS) entry which is preliminary data.</text>
</comment>
<keyword evidence="1" id="KW-0472">Membrane</keyword>
<proteinExistence type="predicted"/>
<evidence type="ECO:0000256" key="1">
    <source>
        <dbReference type="SAM" id="Phobius"/>
    </source>
</evidence>
<keyword evidence="3" id="KW-1185">Reference proteome</keyword>
<dbReference type="EMBL" id="QJKJ01013266">
    <property type="protein sequence ID" value="RDX66805.1"/>
    <property type="molecule type" value="Genomic_DNA"/>
</dbReference>
<sequence>MLVVSSREIVICLFKRNYRRKVTKEHKVLPTLFGMKCIRRLGRLQLNQKVFHQEIRNHGDGMKMFMTFFFFAITLKIGQNIIILKMKQEKLCVRHNLKLFKCFMKISRQRMGNIYNLVKNR</sequence>
<organism evidence="2 3">
    <name type="scientific">Mucuna pruriens</name>
    <name type="common">Velvet bean</name>
    <name type="synonym">Dolichos pruriens</name>
    <dbReference type="NCBI Taxonomy" id="157652"/>
    <lineage>
        <taxon>Eukaryota</taxon>
        <taxon>Viridiplantae</taxon>
        <taxon>Streptophyta</taxon>
        <taxon>Embryophyta</taxon>
        <taxon>Tracheophyta</taxon>
        <taxon>Spermatophyta</taxon>
        <taxon>Magnoliopsida</taxon>
        <taxon>eudicotyledons</taxon>
        <taxon>Gunneridae</taxon>
        <taxon>Pentapetalae</taxon>
        <taxon>rosids</taxon>
        <taxon>fabids</taxon>
        <taxon>Fabales</taxon>
        <taxon>Fabaceae</taxon>
        <taxon>Papilionoideae</taxon>
        <taxon>50 kb inversion clade</taxon>
        <taxon>NPAAA clade</taxon>
        <taxon>indigoferoid/millettioid clade</taxon>
        <taxon>Phaseoleae</taxon>
        <taxon>Mucuna</taxon>
    </lineage>
</organism>
<keyword evidence="1" id="KW-1133">Transmembrane helix</keyword>
<name>A0A371EL71_MUCPR</name>
<evidence type="ECO:0000313" key="2">
    <source>
        <dbReference type="EMBL" id="RDX66805.1"/>
    </source>
</evidence>
<accession>A0A371EL71</accession>
<protein>
    <submittedName>
        <fullName evidence="2">Uncharacterized protein</fullName>
    </submittedName>
</protein>
<dbReference type="AlphaFoldDB" id="A0A371EL71"/>
<evidence type="ECO:0000313" key="3">
    <source>
        <dbReference type="Proteomes" id="UP000257109"/>
    </source>
</evidence>
<keyword evidence="1" id="KW-0812">Transmembrane</keyword>
<feature type="non-terminal residue" evidence="2">
    <location>
        <position position="1"/>
    </location>
</feature>
<dbReference type="Proteomes" id="UP000257109">
    <property type="component" value="Unassembled WGS sequence"/>
</dbReference>
<feature type="transmembrane region" description="Helical" evidence="1">
    <location>
        <begin position="64"/>
        <end position="84"/>
    </location>
</feature>